<dbReference type="Gene3D" id="3.40.50.300">
    <property type="entry name" value="P-loop containing nucleotide triphosphate hydrolases"/>
    <property type="match status" value="1"/>
</dbReference>
<feature type="domain" description="HTH cro/C1-type" evidence="1">
    <location>
        <begin position="10"/>
        <end position="64"/>
    </location>
</feature>
<dbReference type="AlphaFoldDB" id="A0A1H8GSH8"/>
<protein>
    <submittedName>
        <fullName evidence="2">Tetratricopeptide repeat-containing protein</fullName>
    </submittedName>
</protein>
<dbReference type="PROSITE" id="PS50943">
    <property type="entry name" value="HTH_CROC1"/>
    <property type="match status" value="1"/>
</dbReference>
<dbReference type="SMART" id="SM00530">
    <property type="entry name" value="HTH_XRE"/>
    <property type="match status" value="1"/>
</dbReference>
<dbReference type="InterPro" id="IPR027417">
    <property type="entry name" value="P-loop_NTPase"/>
</dbReference>
<evidence type="ECO:0000313" key="2">
    <source>
        <dbReference type="EMBL" id="SEN46953.1"/>
    </source>
</evidence>
<dbReference type="RefSeq" id="WP_075016450.1">
    <property type="nucleotide sequence ID" value="NZ_FODD01000005.1"/>
</dbReference>
<dbReference type="Pfam" id="PF13424">
    <property type="entry name" value="TPR_12"/>
    <property type="match status" value="1"/>
</dbReference>
<dbReference type="EMBL" id="FODD01000005">
    <property type="protein sequence ID" value="SEN46953.1"/>
    <property type="molecule type" value="Genomic_DNA"/>
</dbReference>
<sequence length="746" mass="80767">MDRTGFGTLLREARQRAVLTLESLSEASGVSVRAISDMERGQSLPRQATLSELMDALRLDEGERRRFVEASRRRTAQVPRQLPPDLAAFRGRAAALAAVRRLSAQVDARTARVVVSAIGGMAGVGKTALAVHWAHQVADRFPDGQLYVNLRGFEDVRPLDPGDALAAFLGSLGVPSRDIPRGTDERSTMFREQTAGRQLVVLLDNARDEEQVRPLLPGSAGCLTIVTSRNRLSGLAVTDDAGLVSLDVWTREEALAALAGRIGEGRCRAEPEAAAELVELCGLLPLAVAITGAHLSASPRLPLQVAVRELREAGPRLDALSAGDPRADVRAAFSWSYRTLAPAAARFFRHLALHPGPSVSADAAASLAAVDPVAARPLLRELTAAHLLSRDAHGRYVLHDLLRAYGAELVAEEGDDVLAARTRLMEYLRYNAHAANLFTGPPLREEVPPAAPGVVSVAFGDREAAMDWFGQEEPAVAAALRSLDDPRLLGYGVTLTADWVTYYSVTGQWTEEIAAKRLGLDAAVRLDDAEAIARNSADLARALAETGRLDEAERQVEVLLGQMHRLDLPQRAAAERSIGWVRGRQKRHDRALHHARRALELYREAGDEASAARELNAVAWYLTLLGRHEEAVAMGEEAVPLLRRHGNLRIEAAARDTLGHARQYLGDLDGAIADYEESLRLYGEAADGYNQAEVLDHLASAELERGDRDRARGHWLRAADLLTAISSPRAARMLDSAAALDAPPCP</sequence>
<keyword evidence="3" id="KW-1185">Reference proteome</keyword>
<dbReference type="Gene3D" id="1.25.40.10">
    <property type="entry name" value="Tetratricopeptide repeat domain"/>
    <property type="match status" value="1"/>
</dbReference>
<dbReference type="OrthoDB" id="581105at2"/>
<dbReference type="InterPro" id="IPR010982">
    <property type="entry name" value="Lambda_DNA-bd_dom_sf"/>
</dbReference>
<accession>A0A1H8GSH8</accession>
<reference evidence="2 3" key="1">
    <citation type="submission" date="2016-10" db="EMBL/GenBank/DDBJ databases">
        <authorList>
            <person name="de Groot N.N."/>
        </authorList>
    </citation>
    <scope>NUCLEOTIDE SEQUENCE [LARGE SCALE GENOMIC DNA]</scope>
    <source>
        <strain evidence="2 3">CGMCC 4.2026</strain>
    </source>
</reference>
<dbReference type="CDD" id="cd00093">
    <property type="entry name" value="HTH_XRE"/>
    <property type="match status" value="1"/>
</dbReference>
<dbReference type="InterPro" id="IPR011990">
    <property type="entry name" value="TPR-like_helical_dom_sf"/>
</dbReference>
<evidence type="ECO:0000259" key="1">
    <source>
        <dbReference type="PROSITE" id="PS50943"/>
    </source>
</evidence>
<dbReference type="Pfam" id="PF13560">
    <property type="entry name" value="HTH_31"/>
    <property type="match status" value="1"/>
</dbReference>
<dbReference type="STRING" id="310780.SAMN05216267_1005262"/>
<gene>
    <name evidence="2" type="ORF">SAMN05216267_1005262</name>
</gene>
<dbReference type="SUPFAM" id="SSF52540">
    <property type="entry name" value="P-loop containing nucleoside triphosphate hydrolases"/>
    <property type="match status" value="1"/>
</dbReference>
<organism evidence="2 3">
    <name type="scientific">Actinacidiphila rubida</name>
    <dbReference type="NCBI Taxonomy" id="310780"/>
    <lineage>
        <taxon>Bacteria</taxon>
        <taxon>Bacillati</taxon>
        <taxon>Actinomycetota</taxon>
        <taxon>Actinomycetes</taxon>
        <taxon>Kitasatosporales</taxon>
        <taxon>Streptomycetaceae</taxon>
        <taxon>Actinacidiphila</taxon>
    </lineage>
</organism>
<dbReference type="Proteomes" id="UP000181951">
    <property type="component" value="Unassembled WGS sequence"/>
</dbReference>
<dbReference type="InterPro" id="IPR019734">
    <property type="entry name" value="TPR_rpt"/>
</dbReference>
<name>A0A1H8GSH8_9ACTN</name>
<dbReference type="Gene3D" id="1.10.260.40">
    <property type="entry name" value="lambda repressor-like DNA-binding domains"/>
    <property type="match status" value="1"/>
</dbReference>
<dbReference type="InterPro" id="IPR001387">
    <property type="entry name" value="Cro/C1-type_HTH"/>
</dbReference>
<dbReference type="SUPFAM" id="SSF48452">
    <property type="entry name" value="TPR-like"/>
    <property type="match status" value="1"/>
</dbReference>
<dbReference type="SUPFAM" id="SSF47413">
    <property type="entry name" value="lambda repressor-like DNA-binding domains"/>
    <property type="match status" value="1"/>
</dbReference>
<dbReference type="PRINTS" id="PR00364">
    <property type="entry name" value="DISEASERSIST"/>
</dbReference>
<dbReference type="GO" id="GO:0003677">
    <property type="term" value="F:DNA binding"/>
    <property type="evidence" value="ECO:0007669"/>
    <property type="project" value="InterPro"/>
</dbReference>
<proteinExistence type="predicted"/>
<dbReference type="SMART" id="SM00028">
    <property type="entry name" value="TPR"/>
    <property type="match status" value="4"/>
</dbReference>
<evidence type="ECO:0000313" key="3">
    <source>
        <dbReference type="Proteomes" id="UP000181951"/>
    </source>
</evidence>
<dbReference type="GO" id="GO:0043531">
    <property type="term" value="F:ADP binding"/>
    <property type="evidence" value="ECO:0007669"/>
    <property type="project" value="InterPro"/>
</dbReference>
<dbReference type="PANTHER" id="PTHR47691:SF3">
    <property type="entry name" value="HTH-TYPE TRANSCRIPTIONAL REGULATOR RV0890C-RELATED"/>
    <property type="match status" value="1"/>
</dbReference>
<dbReference type="PANTHER" id="PTHR47691">
    <property type="entry name" value="REGULATOR-RELATED"/>
    <property type="match status" value="1"/>
</dbReference>